<dbReference type="SUPFAM" id="SSF47413">
    <property type="entry name" value="lambda repressor-like DNA-binding domains"/>
    <property type="match status" value="1"/>
</dbReference>
<dbReference type="CDD" id="cd00093">
    <property type="entry name" value="HTH_XRE"/>
    <property type="match status" value="1"/>
</dbReference>
<evidence type="ECO:0000256" key="1">
    <source>
        <dbReference type="ARBA" id="ARBA00023125"/>
    </source>
</evidence>
<organism evidence="4 5">
    <name type="scientific">Actinopolyspora mzabensis</name>
    <dbReference type="NCBI Taxonomy" id="995066"/>
    <lineage>
        <taxon>Bacteria</taxon>
        <taxon>Bacillati</taxon>
        <taxon>Actinomycetota</taxon>
        <taxon>Actinomycetes</taxon>
        <taxon>Actinopolysporales</taxon>
        <taxon>Actinopolysporaceae</taxon>
        <taxon>Actinopolyspora</taxon>
    </lineage>
</organism>
<dbReference type="PANTHER" id="PTHR46797:SF1">
    <property type="entry name" value="METHYLPHOSPHONATE SYNTHASE"/>
    <property type="match status" value="1"/>
</dbReference>
<evidence type="ECO:0000313" key="4">
    <source>
        <dbReference type="EMBL" id="SDK78137.1"/>
    </source>
</evidence>
<dbReference type="PANTHER" id="PTHR46797">
    <property type="entry name" value="HTH-TYPE TRANSCRIPTIONAL REGULATOR"/>
    <property type="match status" value="1"/>
</dbReference>
<dbReference type="PROSITE" id="PS50943">
    <property type="entry name" value="HTH_CROC1"/>
    <property type="match status" value="1"/>
</dbReference>
<proteinExistence type="predicted"/>
<evidence type="ECO:0000259" key="3">
    <source>
        <dbReference type="PROSITE" id="PS50943"/>
    </source>
</evidence>
<feature type="domain" description="HTH cro/C1-type" evidence="3">
    <location>
        <begin position="33"/>
        <end position="87"/>
    </location>
</feature>
<dbReference type="Proteomes" id="UP000199213">
    <property type="component" value="Unassembled WGS sequence"/>
</dbReference>
<keyword evidence="5" id="KW-1185">Reference proteome</keyword>
<evidence type="ECO:0000256" key="2">
    <source>
        <dbReference type="SAM" id="MobiDB-lite"/>
    </source>
</evidence>
<dbReference type="Pfam" id="PF01381">
    <property type="entry name" value="HTH_3"/>
    <property type="match status" value="1"/>
</dbReference>
<dbReference type="SUPFAM" id="SSF51182">
    <property type="entry name" value="RmlC-like cupins"/>
    <property type="match status" value="1"/>
</dbReference>
<dbReference type="GO" id="GO:0003677">
    <property type="term" value="F:DNA binding"/>
    <property type="evidence" value="ECO:0007669"/>
    <property type="project" value="UniProtKB-KW"/>
</dbReference>
<gene>
    <name evidence="4" type="ORF">SAMN04487820_112192</name>
</gene>
<dbReference type="OrthoDB" id="5584941at2"/>
<keyword evidence="1" id="KW-0238">DNA-binding</keyword>
<dbReference type="InterPro" id="IPR010982">
    <property type="entry name" value="Lambda_DNA-bd_dom_sf"/>
</dbReference>
<dbReference type="SMART" id="SM00530">
    <property type="entry name" value="HTH_XRE"/>
    <property type="match status" value="1"/>
</dbReference>
<feature type="compositionally biased region" description="Polar residues" evidence="2">
    <location>
        <begin position="94"/>
        <end position="112"/>
    </location>
</feature>
<evidence type="ECO:0000313" key="5">
    <source>
        <dbReference type="Proteomes" id="UP000199213"/>
    </source>
</evidence>
<dbReference type="InterPro" id="IPR050807">
    <property type="entry name" value="TransReg_Diox_bact_type"/>
</dbReference>
<reference evidence="5" key="1">
    <citation type="submission" date="2016-10" db="EMBL/GenBank/DDBJ databases">
        <authorList>
            <person name="Varghese N."/>
            <person name="Submissions S."/>
        </authorList>
    </citation>
    <scope>NUCLEOTIDE SEQUENCE [LARGE SCALE GENOMIC DNA]</scope>
    <source>
        <strain evidence="5">DSM 45460</strain>
    </source>
</reference>
<dbReference type="GO" id="GO:0005829">
    <property type="term" value="C:cytosol"/>
    <property type="evidence" value="ECO:0007669"/>
    <property type="project" value="TreeGrafter"/>
</dbReference>
<sequence length="212" mass="22688">MCSVNGDKPVGLVPENSLDELTQEHISIIATRIRSMRMARGVTITELAQQAGFSKSTLSTIEAGTANPTIETLSAVAQALRLPLGDLLVPSDGPSPTVSHRSSEGSLMSSDSYKQERLQRIVGNMAVETWRLRLRGIGQKIESPPHSAGTIEHIFVASGELSLGPVSSPQRGAQGDFIVFCADVSHFYEAISSEVDTVLTMTYPTVGDSMTE</sequence>
<dbReference type="Gene3D" id="1.10.260.40">
    <property type="entry name" value="lambda repressor-like DNA-binding domains"/>
    <property type="match status" value="1"/>
</dbReference>
<dbReference type="GO" id="GO:0003700">
    <property type="term" value="F:DNA-binding transcription factor activity"/>
    <property type="evidence" value="ECO:0007669"/>
    <property type="project" value="TreeGrafter"/>
</dbReference>
<dbReference type="InterPro" id="IPR011051">
    <property type="entry name" value="RmlC_Cupin_sf"/>
</dbReference>
<feature type="region of interest" description="Disordered" evidence="2">
    <location>
        <begin position="91"/>
        <end position="112"/>
    </location>
</feature>
<dbReference type="Gene3D" id="2.60.120.10">
    <property type="entry name" value="Jelly Rolls"/>
    <property type="match status" value="1"/>
</dbReference>
<protein>
    <submittedName>
        <fullName evidence="4">Transcriptional regulator, XRE family with cupin sensor</fullName>
    </submittedName>
</protein>
<dbReference type="EMBL" id="FNFM01000012">
    <property type="protein sequence ID" value="SDK78137.1"/>
    <property type="molecule type" value="Genomic_DNA"/>
</dbReference>
<accession>A0A1G9EPJ0</accession>
<dbReference type="InterPro" id="IPR001387">
    <property type="entry name" value="Cro/C1-type_HTH"/>
</dbReference>
<name>A0A1G9EPJ0_ACTMZ</name>
<dbReference type="AlphaFoldDB" id="A0A1G9EPJ0"/>
<dbReference type="InterPro" id="IPR014710">
    <property type="entry name" value="RmlC-like_jellyroll"/>
</dbReference>